<evidence type="ECO:0000313" key="2">
    <source>
        <dbReference type="EMBL" id="KAG2099553.1"/>
    </source>
</evidence>
<dbReference type="PANTHER" id="PTHR35043:SF7">
    <property type="entry name" value="TRANSCRIPTION FACTOR DOMAIN-CONTAINING PROTEIN"/>
    <property type="match status" value="1"/>
</dbReference>
<dbReference type="EMBL" id="JABBWM010000057">
    <property type="protein sequence ID" value="KAG2099553.1"/>
    <property type="molecule type" value="Genomic_DNA"/>
</dbReference>
<keyword evidence="1" id="KW-0812">Transmembrane</keyword>
<dbReference type="Proteomes" id="UP000823399">
    <property type="component" value="Unassembled WGS sequence"/>
</dbReference>
<name>A0A9P7F0K2_9AGAM</name>
<keyword evidence="1" id="KW-1133">Transmembrane helix</keyword>
<organism evidence="2 3">
    <name type="scientific">Suillus discolor</name>
    <dbReference type="NCBI Taxonomy" id="1912936"/>
    <lineage>
        <taxon>Eukaryota</taxon>
        <taxon>Fungi</taxon>
        <taxon>Dikarya</taxon>
        <taxon>Basidiomycota</taxon>
        <taxon>Agaricomycotina</taxon>
        <taxon>Agaricomycetes</taxon>
        <taxon>Agaricomycetidae</taxon>
        <taxon>Boletales</taxon>
        <taxon>Suillineae</taxon>
        <taxon>Suillaceae</taxon>
        <taxon>Suillus</taxon>
    </lineage>
</organism>
<dbReference type="OrthoDB" id="9451547at2759"/>
<feature type="non-terminal residue" evidence="2">
    <location>
        <position position="93"/>
    </location>
</feature>
<feature type="transmembrane region" description="Helical" evidence="1">
    <location>
        <begin position="44"/>
        <end position="68"/>
    </location>
</feature>
<comment type="caution">
    <text evidence="2">The sequence shown here is derived from an EMBL/GenBank/DDBJ whole genome shotgun (WGS) entry which is preliminary data.</text>
</comment>
<evidence type="ECO:0000313" key="3">
    <source>
        <dbReference type="Proteomes" id="UP000823399"/>
    </source>
</evidence>
<keyword evidence="3" id="KW-1185">Reference proteome</keyword>
<sequence length="93" mass="10444">MAWFFAFPTPQERVLWRMSAVAITGTPWIGLLAAPLLTALGTPLLIFILLYALCIMLYITSRAVLLVLMFTTLRHLPLDAYKAVSWTSLVPHL</sequence>
<keyword evidence="1" id="KW-0472">Membrane</keyword>
<evidence type="ECO:0000256" key="1">
    <source>
        <dbReference type="SAM" id="Phobius"/>
    </source>
</evidence>
<protein>
    <submittedName>
        <fullName evidence="2">Uncharacterized protein</fullName>
    </submittedName>
</protein>
<gene>
    <name evidence="2" type="ORF">F5147DRAFT_711668</name>
</gene>
<dbReference type="AlphaFoldDB" id="A0A9P7F0K2"/>
<reference evidence="2" key="1">
    <citation type="journal article" date="2020" name="New Phytol.">
        <title>Comparative genomics reveals dynamic genome evolution in host specialist ectomycorrhizal fungi.</title>
        <authorList>
            <person name="Lofgren L.A."/>
            <person name="Nguyen N.H."/>
            <person name="Vilgalys R."/>
            <person name="Ruytinx J."/>
            <person name="Liao H.L."/>
            <person name="Branco S."/>
            <person name="Kuo A."/>
            <person name="LaButti K."/>
            <person name="Lipzen A."/>
            <person name="Andreopoulos W."/>
            <person name="Pangilinan J."/>
            <person name="Riley R."/>
            <person name="Hundley H."/>
            <person name="Na H."/>
            <person name="Barry K."/>
            <person name="Grigoriev I.V."/>
            <person name="Stajich J.E."/>
            <person name="Kennedy P.G."/>
        </authorList>
    </citation>
    <scope>NUCLEOTIDE SEQUENCE</scope>
    <source>
        <strain evidence="2">FC423</strain>
    </source>
</reference>
<proteinExistence type="predicted"/>
<dbReference type="GeneID" id="64700591"/>
<accession>A0A9P7F0K2</accession>
<feature type="transmembrane region" description="Helical" evidence="1">
    <location>
        <begin position="20"/>
        <end position="38"/>
    </location>
</feature>
<dbReference type="PANTHER" id="PTHR35043">
    <property type="entry name" value="TRANSCRIPTION FACTOR DOMAIN-CONTAINING PROTEIN"/>
    <property type="match status" value="1"/>
</dbReference>
<dbReference type="RefSeq" id="XP_041289201.1">
    <property type="nucleotide sequence ID" value="XM_041438332.1"/>
</dbReference>